<dbReference type="RefSeq" id="WP_009805650.1">
    <property type="nucleotide sequence ID" value="NZ_CH724131.1"/>
</dbReference>
<dbReference type="AlphaFoldDB" id="A3TTQ6"/>
<keyword evidence="1" id="KW-1133">Transmembrane helix</keyword>
<keyword evidence="1" id="KW-0472">Membrane</keyword>
<keyword evidence="4" id="KW-1185">Reference proteome</keyword>
<name>A3TTQ6_PSEBH</name>
<dbReference type="OrthoDB" id="9840558at2"/>
<reference evidence="3 4" key="1">
    <citation type="journal article" date="2010" name="J. Bacteriol.">
        <title>Genome sequences of Oceanicola granulosus HTCC2516(T) and Oceanicola batsensis HTCC2597(TDelta).</title>
        <authorList>
            <person name="Thrash J.C."/>
            <person name="Cho J.C."/>
            <person name="Vergin K.L."/>
            <person name="Giovannoni S.J."/>
        </authorList>
    </citation>
    <scope>NUCLEOTIDE SEQUENCE [LARGE SCALE GENOMIC DNA]</scope>
    <source>
        <strain evidence="4">ATCC BAA-863 / DSM 15984 / KCTC 12145 / HTCC2597</strain>
    </source>
</reference>
<dbReference type="Proteomes" id="UP000004318">
    <property type="component" value="Unassembled WGS sequence"/>
</dbReference>
<feature type="signal peptide" evidence="2">
    <location>
        <begin position="1"/>
        <end position="20"/>
    </location>
</feature>
<protein>
    <submittedName>
        <fullName evidence="3">Thymidine kinase</fullName>
        <ecNumber evidence="3">2.7.1.21</ecNumber>
    </submittedName>
</protein>
<accession>A3TTQ6</accession>
<dbReference type="STRING" id="252305.OB2597_07105"/>
<organism evidence="3 4">
    <name type="scientific">Pseudooceanicola batsensis (strain ATCC BAA-863 / DSM 15984 / KCTC 12145 / HTCC2597)</name>
    <name type="common">Oceanicola batsensis</name>
    <dbReference type="NCBI Taxonomy" id="252305"/>
    <lineage>
        <taxon>Bacteria</taxon>
        <taxon>Pseudomonadati</taxon>
        <taxon>Pseudomonadota</taxon>
        <taxon>Alphaproteobacteria</taxon>
        <taxon>Rhodobacterales</taxon>
        <taxon>Paracoccaceae</taxon>
        <taxon>Pseudooceanicola</taxon>
    </lineage>
</organism>
<keyword evidence="3" id="KW-0808">Transferase</keyword>
<dbReference type="EC" id="2.7.1.21" evidence="3"/>
<evidence type="ECO:0000256" key="1">
    <source>
        <dbReference type="SAM" id="Phobius"/>
    </source>
</evidence>
<keyword evidence="3" id="KW-0418">Kinase</keyword>
<comment type="caution">
    <text evidence="3">The sequence shown here is derived from an EMBL/GenBank/DDBJ whole genome shotgun (WGS) entry which is preliminary data.</text>
</comment>
<dbReference type="InterPro" id="IPR022472">
    <property type="entry name" value="VPLPA-CTERM"/>
</dbReference>
<keyword evidence="1" id="KW-0812">Transmembrane</keyword>
<evidence type="ECO:0000313" key="4">
    <source>
        <dbReference type="Proteomes" id="UP000004318"/>
    </source>
</evidence>
<evidence type="ECO:0000256" key="2">
    <source>
        <dbReference type="SAM" id="SignalP"/>
    </source>
</evidence>
<dbReference type="GO" id="GO:0004797">
    <property type="term" value="F:thymidine kinase activity"/>
    <property type="evidence" value="ECO:0007669"/>
    <property type="project" value="UniProtKB-EC"/>
</dbReference>
<gene>
    <name evidence="3" type="ORF">OB2597_07105</name>
</gene>
<evidence type="ECO:0000313" key="3">
    <source>
        <dbReference type="EMBL" id="EAQ05033.1"/>
    </source>
</evidence>
<dbReference type="EMBL" id="AAMO01000001">
    <property type="protein sequence ID" value="EAQ05033.1"/>
    <property type="molecule type" value="Genomic_DNA"/>
</dbReference>
<dbReference type="NCBIfam" id="TIGR03370">
    <property type="entry name" value="VPLPA-CTERM"/>
    <property type="match status" value="1"/>
</dbReference>
<feature type="transmembrane region" description="Helical" evidence="1">
    <location>
        <begin position="236"/>
        <end position="254"/>
    </location>
</feature>
<keyword evidence="2" id="KW-0732">Signal</keyword>
<proteinExistence type="predicted"/>
<dbReference type="HOGENOM" id="CLU_1072982_0_0_5"/>
<feature type="chain" id="PRO_5002659896" evidence="2">
    <location>
        <begin position="21"/>
        <end position="259"/>
    </location>
</feature>
<sequence length="259" mass="27354">MKLFALCCAAILSCAAAAQATTIRYTYDTEASRSGTQIFSFPFVSGPTNTYAGLYHGVTAHVSGTIDIDNSGASDVVTAFDLETRLPHGLPQGYIDLAGVNNFEVQASLDLAFGDGTAVTVLPNMIHLRKDFGFDTRFGDPYLLFGSSYPSPSYDRTDATLYPFSMNLSLQKQADGSYNVSSLRMTCEERDHRGNVNSSSCNGFYTGNSGTWDSTAGAAASAAIVPATTDPITPAVPLPAGGVLLISGLTALALRKRKS</sequence>